<evidence type="ECO:0000256" key="7">
    <source>
        <dbReference type="PROSITE-ProRule" id="PRU00703"/>
    </source>
</evidence>
<dbReference type="SUPFAM" id="SSF56176">
    <property type="entry name" value="FAD-binding/transporter-associated domain-like"/>
    <property type="match status" value="1"/>
</dbReference>
<dbReference type="CDD" id="cd04590">
    <property type="entry name" value="CBS_pair_CorC_HlyC_assoc"/>
    <property type="match status" value="1"/>
</dbReference>
<feature type="domain" description="CNNM transmembrane" evidence="11">
    <location>
        <begin position="1"/>
        <end position="184"/>
    </location>
</feature>
<dbReference type="Gene3D" id="3.30.465.10">
    <property type="match status" value="1"/>
</dbReference>
<reference evidence="13" key="1">
    <citation type="submission" date="2016-11" db="EMBL/GenBank/DDBJ databases">
        <authorList>
            <person name="Varghese N."/>
            <person name="Submissions S."/>
        </authorList>
    </citation>
    <scope>NUCLEOTIDE SEQUENCE [LARGE SCALE GENOMIC DNA]</scope>
    <source>
        <strain evidence="13">DSM 16219</strain>
    </source>
</reference>
<dbReference type="PROSITE" id="PS51371">
    <property type="entry name" value="CBS"/>
    <property type="match status" value="2"/>
</dbReference>
<dbReference type="SUPFAM" id="SSF54631">
    <property type="entry name" value="CBS-domain pair"/>
    <property type="match status" value="1"/>
</dbReference>
<evidence type="ECO:0000259" key="10">
    <source>
        <dbReference type="PROSITE" id="PS51371"/>
    </source>
</evidence>
<keyword evidence="5 7" id="KW-0129">CBS domain</keyword>
<dbReference type="InterPro" id="IPR005170">
    <property type="entry name" value="Transptr-assoc_dom"/>
</dbReference>
<dbReference type="InterPro" id="IPR044751">
    <property type="entry name" value="Ion_transp-like_CBS"/>
</dbReference>
<dbReference type="Gene3D" id="3.10.580.10">
    <property type="entry name" value="CBS-domain"/>
    <property type="match status" value="1"/>
</dbReference>
<dbReference type="PANTHER" id="PTHR22777:SF17">
    <property type="entry name" value="UPF0053 PROTEIN SLL0260"/>
    <property type="match status" value="1"/>
</dbReference>
<dbReference type="EMBL" id="FQZU01000008">
    <property type="protein sequence ID" value="SHJ48930.1"/>
    <property type="molecule type" value="Genomic_DNA"/>
</dbReference>
<feature type="transmembrane region" description="Helical" evidence="9">
    <location>
        <begin position="127"/>
        <end position="151"/>
    </location>
</feature>
<evidence type="ECO:0000256" key="4">
    <source>
        <dbReference type="ARBA" id="ARBA00022989"/>
    </source>
</evidence>
<dbReference type="GO" id="GO:0016020">
    <property type="term" value="C:membrane"/>
    <property type="evidence" value="ECO:0007669"/>
    <property type="project" value="UniProtKB-SubCell"/>
</dbReference>
<dbReference type="FunFam" id="3.10.580.10:FF:000002">
    <property type="entry name" value="Magnesium/cobalt efflux protein CorC"/>
    <property type="match status" value="1"/>
</dbReference>
<evidence type="ECO:0000256" key="8">
    <source>
        <dbReference type="PROSITE-ProRule" id="PRU01193"/>
    </source>
</evidence>
<comment type="subcellular location">
    <subcellularLocation>
        <location evidence="1">Membrane</location>
        <topology evidence="1">Multi-pass membrane protein</topology>
    </subcellularLocation>
</comment>
<dbReference type="Pfam" id="PF03471">
    <property type="entry name" value="CorC_HlyC"/>
    <property type="match status" value="1"/>
</dbReference>
<proteinExistence type="predicted"/>
<dbReference type="PROSITE" id="PS51846">
    <property type="entry name" value="CNNM"/>
    <property type="match status" value="1"/>
</dbReference>
<protein>
    <submittedName>
        <fullName evidence="12">Hemolysin, contains CBS domains</fullName>
    </submittedName>
</protein>
<keyword evidence="3" id="KW-0677">Repeat</keyword>
<evidence type="ECO:0000256" key="5">
    <source>
        <dbReference type="ARBA" id="ARBA00023122"/>
    </source>
</evidence>
<dbReference type="RefSeq" id="WP_073474980.1">
    <property type="nucleotide sequence ID" value="NZ_FQZU01000008.1"/>
</dbReference>
<name>A0A1M6JQG9_9BACT</name>
<organism evidence="12 13">
    <name type="scientific">Desulfatibacillum alkenivorans DSM 16219</name>
    <dbReference type="NCBI Taxonomy" id="1121393"/>
    <lineage>
        <taxon>Bacteria</taxon>
        <taxon>Pseudomonadati</taxon>
        <taxon>Thermodesulfobacteriota</taxon>
        <taxon>Desulfobacteria</taxon>
        <taxon>Desulfobacterales</taxon>
        <taxon>Desulfatibacillaceae</taxon>
        <taxon>Desulfatibacillum</taxon>
    </lineage>
</organism>
<keyword evidence="13" id="KW-1185">Reference proteome</keyword>
<keyword evidence="6 8" id="KW-0472">Membrane</keyword>
<sequence>MTVTQNAVLLILFVGLSAFFSGVETAFTSLSEIRLQHLLEKDAKGAKKIAALFQNKERLIITILIGNNLVNIAASSLATSMAIRMYGSTGVGIAVGVMTFIILVFGEVTPKTIAIAKNEWIATKSAWLIRVLQFLFRPVIIILELIAVLIAKPLKSSAQPIITEDEIKSVVTLGEEIGEVEEDERIMIHNIFRFSDLEAYQIMTDRTAIFSAPAEYTVEKVAKEVVLRGYSRIPIYENKRDNIVGVLYAKDMLNALISGKEKAALKELARPVMFVPETILVDDLLKQFQKERVHMAMVVDEHGGVGGLITIEDLLEEIVGDIVDETDKEQVMIHKTGKKKALVKGQTEVEEVNRVLHLGISEHEDFETISGFILSKMRKIPEPGEELNIGDVVIRITKADNRHIEEVEIEKV</sequence>
<gene>
    <name evidence="12" type="ORF">SAMN02745216_01741</name>
</gene>
<evidence type="ECO:0000256" key="3">
    <source>
        <dbReference type="ARBA" id="ARBA00022737"/>
    </source>
</evidence>
<dbReference type="GO" id="GO:0050660">
    <property type="term" value="F:flavin adenine dinucleotide binding"/>
    <property type="evidence" value="ECO:0007669"/>
    <property type="project" value="InterPro"/>
</dbReference>
<dbReference type="Pfam" id="PF01595">
    <property type="entry name" value="CNNM"/>
    <property type="match status" value="1"/>
</dbReference>
<accession>A0A1M6JQG9</accession>
<feature type="transmembrane region" description="Helical" evidence="9">
    <location>
        <begin position="85"/>
        <end position="106"/>
    </location>
</feature>
<feature type="domain" description="CBS" evidence="10">
    <location>
        <begin position="203"/>
        <end position="262"/>
    </location>
</feature>
<dbReference type="InterPro" id="IPR002550">
    <property type="entry name" value="CNNM"/>
</dbReference>
<dbReference type="SMART" id="SM01091">
    <property type="entry name" value="CorC_HlyC"/>
    <property type="match status" value="1"/>
</dbReference>
<dbReference type="STRING" id="1121393.SAMN02745216_01741"/>
<dbReference type="InterPro" id="IPR036318">
    <property type="entry name" value="FAD-bd_PCMH-like_sf"/>
</dbReference>
<dbReference type="InterPro" id="IPR046342">
    <property type="entry name" value="CBS_dom_sf"/>
</dbReference>
<evidence type="ECO:0000256" key="6">
    <source>
        <dbReference type="ARBA" id="ARBA00023136"/>
    </source>
</evidence>
<dbReference type="PANTHER" id="PTHR22777">
    <property type="entry name" value="HEMOLYSIN-RELATED"/>
    <property type="match status" value="1"/>
</dbReference>
<dbReference type="InterPro" id="IPR000644">
    <property type="entry name" value="CBS_dom"/>
</dbReference>
<evidence type="ECO:0000313" key="13">
    <source>
        <dbReference type="Proteomes" id="UP000183994"/>
    </source>
</evidence>
<dbReference type="OrthoDB" id="9798188at2"/>
<dbReference type="Proteomes" id="UP000183994">
    <property type="component" value="Unassembled WGS sequence"/>
</dbReference>
<evidence type="ECO:0000256" key="2">
    <source>
        <dbReference type="ARBA" id="ARBA00022692"/>
    </source>
</evidence>
<keyword evidence="2 8" id="KW-0812">Transmembrane</keyword>
<keyword evidence="4 8" id="KW-1133">Transmembrane helix</keyword>
<dbReference type="SMART" id="SM00116">
    <property type="entry name" value="CBS"/>
    <property type="match status" value="2"/>
</dbReference>
<evidence type="ECO:0000313" key="12">
    <source>
        <dbReference type="EMBL" id="SHJ48930.1"/>
    </source>
</evidence>
<evidence type="ECO:0000256" key="1">
    <source>
        <dbReference type="ARBA" id="ARBA00004141"/>
    </source>
</evidence>
<dbReference type="AlphaFoldDB" id="A0A1M6JQG9"/>
<feature type="domain" description="CBS" evidence="10">
    <location>
        <begin position="268"/>
        <end position="325"/>
    </location>
</feature>
<dbReference type="InterPro" id="IPR016169">
    <property type="entry name" value="FAD-bd_PCMH_sub2"/>
</dbReference>
<evidence type="ECO:0000259" key="11">
    <source>
        <dbReference type="PROSITE" id="PS51846"/>
    </source>
</evidence>
<evidence type="ECO:0000256" key="9">
    <source>
        <dbReference type="SAM" id="Phobius"/>
    </source>
</evidence>
<dbReference type="Pfam" id="PF00571">
    <property type="entry name" value="CBS"/>
    <property type="match status" value="2"/>
</dbReference>